<sequence length="179" mass="19907">MKNIILKLCVVATSLQLAGCFDDTSDIKDYMEQVKAKTTRHIDPMPEVKPFHHVAYAASDLRSPFVLPKAEVIQQKMQQMSGCLSPDVSRRKQPLEKYALSDLTMRGTLGDEGALWALVEASDLTLHRVSIGNYLGLYNGRITDVNTKSVKIIELSPDGAGCWVEREAELKIVKSESNK</sequence>
<dbReference type="InterPro" id="IPR007446">
    <property type="entry name" value="PilP"/>
</dbReference>
<organism evidence="1 2">
    <name type="scientific">Litorilituus sediminis</name>
    <dbReference type="NCBI Taxonomy" id="718192"/>
    <lineage>
        <taxon>Bacteria</taxon>
        <taxon>Pseudomonadati</taxon>
        <taxon>Pseudomonadota</taxon>
        <taxon>Gammaproteobacteria</taxon>
        <taxon>Alteromonadales</taxon>
        <taxon>Colwelliaceae</taxon>
        <taxon>Litorilituus</taxon>
    </lineage>
</organism>
<keyword evidence="2" id="KW-1185">Reference proteome</keyword>
<dbReference type="RefSeq" id="WP_130601464.1">
    <property type="nucleotide sequence ID" value="NZ_CP034759.1"/>
</dbReference>
<dbReference type="AlphaFoldDB" id="A0A4P6P6Q4"/>
<accession>A0A4P6P6Q4</accession>
<evidence type="ECO:0000313" key="1">
    <source>
        <dbReference type="EMBL" id="QBG35869.1"/>
    </source>
</evidence>
<dbReference type="Proteomes" id="UP000290244">
    <property type="component" value="Chromosome"/>
</dbReference>
<dbReference type="KEGG" id="lsd:EMK97_09150"/>
<dbReference type="PIRSF" id="PIRSF016481">
    <property type="entry name" value="Pilus_assembly_PilP"/>
    <property type="match status" value="1"/>
</dbReference>
<protein>
    <submittedName>
        <fullName evidence="1">Pilus assembly protein PilP</fullName>
    </submittedName>
</protein>
<proteinExistence type="predicted"/>
<dbReference type="Pfam" id="PF04351">
    <property type="entry name" value="PilP"/>
    <property type="match status" value="1"/>
</dbReference>
<reference evidence="1 2" key="1">
    <citation type="submission" date="2018-12" db="EMBL/GenBank/DDBJ databases">
        <title>Complete genome of Litorilituus sediminis.</title>
        <authorList>
            <person name="Liu A."/>
            <person name="Rong J."/>
        </authorList>
    </citation>
    <scope>NUCLEOTIDE SEQUENCE [LARGE SCALE GENOMIC DNA]</scope>
    <source>
        <strain evidence="1 2">JCM 17549</strain>
    </source>
</reference>
<gene>
    <name evidence="1" type="ORF">EMK97_09150</name>
</gene>
<dbReference type="EMBL" id="CP034759">
    <property type="protein sequence ID" value="QBG35869.1"/>
    <property type="molecule type" value="Genomic_DNA"/>
</dbReference>
<evidence type="ECO:0000313" key="2">
    <source>
        <dbReference type="Proteomes" id="UP000290244"/>
    </source>
</evidence>
<name>A0A4P6P6Q4_9GAMM</name>
<dbReference type="OrthoDB" id="5296580at2"/>
<dbReference type="Gene3D" id="2.30.30.830">
    <property type="match status" value="1"/>
</dbReference>